<dbReference type="InterPro" id="IPR050491">
    <property type="entry name" value="AmpC-like"/>
</dbReference>
<comment type="caution">
    <text evidence="3">The sequence shown here is derived from an EMBL/GenBank/DDBJ whole genome shotgun (WGS) entry which is preliminary data.</text>
</comment>
<dbReference type="InterPro" id="IPR011990">
    <property type="entry name" value="TPR-like_helical_dom_sf"/>
</dbReference>
<dbReference type="RefSeq" id="WP_150899240.1">
    <property type="nucleotide sequence ID" value="NZ_WAAU01000008.1"/>
</dbReference>
<feature type="chain" id="PRO_5029543818" evidence="1">
    <location>
        <begin position="24"/>
        <end position="489"/>
    </location>
</feature>
<feature type="domain" description="Beta-lactamase-related" evidence="2">
    <location>
        <begin position="48"/>
        <end position="348"/>
    </location>
</feature>
<dbReference type="AlphaFoldDB" id="A0A7J5AQW2"/>
<dbReference type="SUPFAM" id="SSF48452">
    <property type="entry name" value="TPR-like"/>
    <property type="match status" value="1"/>
</dbReference>
<proteinExistence type="predicted"/>
<name>A0A7J5AQW2_9FLAO</name>
<dbReference type="InterPro" id="IPR001466">
    <property type="entry name" value="Beta-lactam-related"/>
</dbReference>
<dbReference type="Gene3D" id="3.40.710.10">
    <property type="entry name" value="DD-peptidase/beta-lactamase superfamily"/>
    <property type="match status" value="1"/>
</dbReference>
<keyword evidence="4" id="KW-1185">Reference proteome</keyword>
<dbReference type="EMBL" id="WAAU01000008">
    <property type="protein sequence ID" value="KAB1159996.1"/>
    <property type="molecule type" value="Genomic_DNA"/>
</dbReference>
<dbReference type="Gene3D" id="1.25.40.10">
    <property type="entry name" value="Tetratricopeptide repeat domain"/>
    <property type="match status" value="1"/>
</dbReference>
<keyword evidence="1" id="KW-0732">Signal</keyword>
<reference evidence="3 4" key="1">
    <citation type="submission" date="2019-09" db="EMBL/GenBank/DDBJ databases">
        <authorList>
            <person name="Cao W.R."/>
        </authorList>
    </citation>
    <scope>NUCLEOTIDE SEQUENCE [LARGE SCALE GENOMIC DNA]</scope>
    <source>
        <strain evidence="4">a4</strain>
    </source>
</reference>
<keyword evidence="3" id="KW-0378">Hydrolase</keyword>
<dbReference type="PANTHER" id="PTHR46825:SF9">
    <property type="entry name" value="BETA-LACTAMASE-RELATED DOMAIN-CONTAINING PROTEIN"/>
    <property type="match status" value="1"/>
</dbReference>
<dbReference type="SUPFAM" id="SSF56601">
    <property type="entry name" value="beta-lactamase/transpeptidase-like"/>
    <property type="match status" value="1"/>
</dbReference>
<dbReference type="PANTHER" id="PTHR46825">
    <property type="entry name" value="D-ALANYL-D-ALANINE-CARBOXYPEPTIDASE/ENDOPEPTIDASE AMPH"/>
    <property type="match status" value="1"/>
</dbReference>
<dbReference type="GO" id="GO:0016787">
    <property type="term" value="F:hydrolase activity"/>
    <property type="evidence" value="ECO:0007669"/>
    <property type="project" value="UniProtKB-KW"/>
</dbReference>
<feature type="signal peptide" evidence="1">
    <location>
        <begin position="1"/>
        <end position="23"/>
    </location>
</feature>
<dbReference type="InterPro" id="IPR012338">
    <property type="entry name" value="Beta-lactam/transpept-like"/>
</dbReference>
<organism evidence="3 4">
    <name type="scientific">Tenacibaculum aiptasiae</name>
    <dbReference type="NCBI Taxonomy" id="426481"/>
    <lineage>
        <taxon>Bacteria</taxon>
        <taxon>Pseudomonadati</taxon>
        <taxon>Bacteroidota</taxon>
        <taxon>Flavobacteriia</taxon>
        <taxon>Flavobacteriales</taxon>
        <taxon>Flavobacteriaceae</taxon>
        <taxon>Tenacibaculum</taxon>
    </lineage>
</organism>
<dbReference type="OrthoDB" id="9793489at2"/>
<evidence type="ECO:0000259" key="2">
    <source>
        <dbReference type="Pfam" id="PF00144"/>
    </source>
</evidence>
<evidence type="ECO:0000313" key="4">
    <source>
        <dbReference type="Proteomes" id="UP000467305"/>
    </source>
</evidence>
<gene>
    <name evidence="3" type="ORF">F7018_06695</name>
</gene>
<protein>
    <submittedName>
        <fullName evidence="3">Serine hydrolase</fullName>
    </submittedName>
</protein>
<dbReference type="Proteomes" id="UP000467305">
    <property type="component" value="Unassembled WGS sequence"/>
</dbReference>
<dbReference type="Pfam" id="PF00144">
    <property type="entry name" value="Beta-lactamase"/>
    <property type="match status" value="1"/>
</dbReference>
<accession>A0A7J5AQW2</accession>
<evidence type="ECO:0000256" key="1">
    <source>
        <dbReference type="SAM" id="SignalP"/>
    </source>
</evidence>
<sequence length="489" mass="55297">MKKTFLFLALAGVLQSNLHQLQAQEATPTTTLFSRIDNYFTTGTKNGFSGAITVVKNGKTIINKGYGIANKETNSLNNPNTIFDIGSNTKQFTATAILKLAELGKLKLIDPLSKYFKELPTDKQNITIHQLLAHSAGFTDSIGRDFTEISQKDFFEKLFATPLLSKPGEKYSYSNVGYSVLGRIIELTSGQPYEVFLNNYLFTPAGMSQTGYLLPKWDTNQISRSYNRGIIEGKSPIFRYQKDKGVNWHLKANGGINSTQNDMLLWHKALKEHKILSKASLEKLLTPVIHYSSGKYKYAYACGWGVRILENNIKRVAHNGSNGSYSHSLIWFPKEDIYIVYATNANSDRVEFAAYPVAKMLLDENYVPKPIQNNIFSFILEYAKQHPSNKHKELIAILKEQYKDDFTHSGVLNTTAYLILKSNKNQDWALELFKENVKLYPKDGNLWDSLADGYKAHNLTKDAIKSYQKAVELGYTDSQKKLDDLVKNN</sequence>
<evidence type="ECO:0000313" key="3">
    <source>
        <dbReference type="EMBL" id="KAB1159996.1"/>
    </source>
</evidence>